<organism evidence="12 13">
    <name type="scientific">Pseudomonas saudiphocaensis</name>
    <dbReference type="NCBI Taxonomy" id="1499686"/>
    <lineage>
        <taxon>Bacteria</taxon>
        <taxon>Pseudomonadati</taxon>
        <taxon>Pseudomonadota</taxon>
        <taxon>Gammaproteobacteria</taxon>
        <taxon>Pseudomonadales</taxon>
        <taxon>Pseudomonadaceae</taxon>
        <taxon>Pseudomonas</taxon>
    </lineage>
</organism>
<dbReference type="SUPFAM" id="SSF103491">
    <property type="entry name" value="Preprotein translocase SecY subunit"/>
    <property type="match status" value="1"/>
</dbReference>
<dbReference type="GO" id="GO:0065002">
    <property type="term" value="P:intracellular protein transmembrane transport"/>
    <property type="evidence" value="ECO:0007669"/>
    <property type="project" value="UniProtKB-UniRule"/>
</dbReference>
<evidence type="ECO:0000256" key="1">
    <source>
        <dbReference type="ARBA" id="ARBA00004141"/>
    </source>
</evidence>
<keyword evidence="7 10" id="KW-0811">Translocation</keyword>
<evidence type="ECO:0000256" key="8">
    <source>
        <dbReference type="ARBA" id="ARBA00023136"/>
    </source>
</evidence>
<evidence type="ECO:0000256" key="5">
    <source>
        <dbReference type="ARBA" id="ARBA00022927"/>
    </source>
</evidence>
<dbReference type="InterPro" id="IPR030659">
    <property type="entry name" value="SecY_CS"/>
</dbReference>
<feature type="transmembrane region" description="Helical" evidence="10">
    <location>
        <begin position="210"/>
        <end position="232"/>
    </location>
</feature>
<keyword evidence="8 10" id="KW-0472">Membrane</keyword>
<evidence type="ECO:0000313" key="13">
    <source>
        <dbReference type="Proteomes" id="UP000053902"/>
    </source>
</evidence>
<gene>
    <name evidence="10 12" type="primary">secY</name>
    <name evidence="12" type="ORF">BN1079_03021</name>
</gene>
<feature type="transmembrane region" description="Helical" evidence="10">
    <location>
        <begin position="392"/>
        <end position="412"/>
    </location>
</feature>
<dbReference type="STRING" id="1499686.BN1079_03021"/>
<dbReference type="EMBL" id="CCSF01000001">
    <property type="protein sequence ID" value="CDZ95677.1"/>
    <property type="molecule type" value="Genomic_DNA"/>
</dbReference>
<evidence type="ECO:0000256" key="2">
    <source>
        <dbReference type="ARBA" id="ARBA00005751"/>
    </source>
</evidence>
<feature type="transmembrane region" description="Helical" evidence="10">
    <location>
        <begin position="118"/>
        <end position="143"/>
    </location>
</feature>
<comment type="similarity">
    <text evidence="2 10 11">Belongs to the SecY/SEC61-alpha family.</text>
</comment>
<dbReference type="NCBIfam" id="TIGR00967">
    <property type="entry name" value="3a0501s007"/>
    <property type="match status" value="1"/>
</dbReference>
<evidence type="ECO:0000256" key="10">
    <source>
        <dbReference type="HAMAP-Rule" id="MF_01465"/>
    </source>
</evidence>
<dbReference type="PROSITE" id="PS00755">
    <property type="entry name" value="SECY_1"/>
    <property type="match status" value="1"/>
</dbReference>
<dbReference type="GO" id="GO:0005886">
    <property type="term" value="C:plasma membrane"/>
    <property type="evidence" value="ECO:0007669"/>
    <property type="project" value="UniProtKB-SubCell"/>
</dbReference>
<dbReference type="GO" id="GO:0043952">
    <property type="term" value="P:protein transport by the Sec complex"/>
    <property type="evidence" value="ECO:0007669"/>
    <property type="project" value="UniProtKB-UniRule"/>
</dbReference>
<proteinExistence type="inferred from homology"/>
<feature type="transmembrane region" description="Helical" evidence="10">
    <location>
        <begin position="181"/>
        <end position="198"/>
    </location>
</feature>
<evidence type="ECO:0000256" key="9">
    <source>
        <dbReference type="ARBA" id="ARBA00039733"/>
    </source>
</evidence>
<comment type="function">
    <text evidence="10">The central subunit of the protein translocation channel SecYEG. Consists of two halves formed by TMs 1-5 and 6-10. These two domains form a lateral gate at the front which open onto the bilayer between TMs 2 and 7, and are clamped together by SecE at the back. The channel is closed by both a pore ring composed of hydrophobic SecY resides and a short helix (helix 2A) on the extracellular side of the membrane which forms a plug. The plug probably moves laterally to allow the channel to open. The ring and the pore may move independently.</text>
</comment>
<dbReference type="AlphaFoldDB" id="A0A078LZC8"/>
<dbReference type="HOGENOM" id="CLU_030313_0_2_6"/>
<dbReference type="InterPro" id="IPR002208">
    <property type="entry name" value="SecY/SEC61-alpha"/>
</dbReference>
<evidence type="ECO:0000256" key="6">
    <source>
        <dbReference type="ARBA" id="ARBA00022989"/>
    </source>
</evidence>
<dbReference type="eggNOG" id="COG0201">
    <property type="taxonomic scope" value="Bacteria"/>
</dbReference>
<evidence type="ECO:0000256" key="11">
    <source>
        <dbReference type="RuleBase" id="RU004349"/>
    </source>
</evidence>
<comment type="subcellular location">
    <subcellularLocation>
        <location evidence="10">Cell membrane</location>
        <topology evidence="10">Multi-pass membrane protein</topology>
    </subcellularLocation>
    <subcellularLocation>
        <location evidence="1">Membrane</location>
        <topology evidence="1">Multi-pass membrane protein</topology>
    </subcellularLocation>
</comment>
<keyword evidence="13" id="KW-1185">Reference proteome</keyword>
<evidence type="ECO:0000256" key="7">
    <source>
        <dbReference type="ARBA" id="ARBA00023010"/>
    </source>
</evidence>
<evidence type="ECO:0000256" key="4">
    <source>
        <dbReference type="ARBA" id="ARBA00022692"/>
    </source>
</evidence>
<dbReference type="PANTHER" id="PTHR10906">
    <property type="entry name" value="SECY/SEC61-ALPHA FAMILY MEMBER"/>
    <property type="match status" value="1"/>
</dbReference>
<dbReference type="PIRSF" id="PIRSF004557">
    <property type="entry name" value="SecY"/>
    <property type="match status" value="1"/>
</dbReference>
<dbReference type="Pfam" id="PF00344">
    <property type="entry name" value="SecY"/>
    <property type="match status" value="1"/>
</dbReference>
<reference evidence="12 13" key="1">
    <citation type="submission" date="2014-07" db="EMBL/GenBank/DDBJ databases">
        <authorList>
            <person name="Urmite Genomes Urmite Genomes"/>
        </authorList>
    </citation>
    <scope>NUCLEOTIDE SEQUENCE [LARGE SCALE GENOMIC DNA]</scope>
    <source>
        <strain evidence="12 13">20_BN</strain>
    </source>
</reference>
<evidence type="ECO:0000256" key="3">
    <source>
        <dbReference type="ARBA" id="ARBA00022448"/>
    </source>
</evidence>
<accession>A0A078LZC8</accession>
<dbReference type="OrthoDB" id="9809248at2"/>
<keyword evidence="6 10" id="KW-1133">Transmembrane helix</keyword>
<comment type="caution">
    <text evidence="10">Lacks conserved residue(s) required for the propagation of feature annotation.</text>
</comment>
<name>A0A078LZC8_9PSED</name>
<sequence>MAKQGALSALSNGGLSELWARLRFLLMAIVVYRIGAHIPVPGINPDRLAELFRQNEGTILSLFNMFSGGALERMSIFALGIMPYISASIIMQLMTAVSPQLEQLKKEGEAGRRKISQYTRYGTLVLAIVQAIGMSVGLAGQGVAFSNDFSFYFVAITTFVAGAMFMMWLGEQITERGVGNGISMLIFAGIVAGLPGALGQSFESARQGDINIIALLAVGLVAVAIIAFVVFIERGQRRIAVHYAKRQQGRKVFAAQTSHLPLKVNMAGVIPAIFASSILLFPASLGQWFGQSENMGWLADMSQAIAPGQPLNILLFSAGIIFFCFFYTALMFNPKDVAENLKKSGAFIPGIRPGEQSARYIDGVLTRLTMFGALYMTAVCLLPQFLVVAANVPFYLGGTSLLIVVVVVMDFMSQVQSHLMSHQYDSLMKKANLKGYGSGMLR</sequence>
<dbReference type="Gene3D" id="1.10.3370.10">
    <property type="entry name" value="SecY subunit domain"/>
    <property type="match status" value="1"/>
</dbReference>
<dbReference type="PRINTS" id="PR00303">
    <property type="entry name" value="SECYTRNLCASE"/>
</dbReference>
<evidence type="ECO:0000313" key="12">
    <source>
        <dbReference type="EMBL" id="CDZ95677.1"/>
    </source>
</evidence>
<keyword evidence="4 10" id="KW-0812">Transmembrane</keyword>
<feature type="transmembrane region" description="Helical" evidence="10">
    <location>
        <begin position="269"/>
        <end position="290"/>
    </location>
</feature>
<dbReference type="GO" id="GO:0006605">
    <property type="term" value="P:protein targeting"/>
    <property type="evidence" value="ECO:0007669"/>
    <property type="project" value="UniProtKB-UniRule"/>
</dbReference>
<feature type="transmembrane region" description="Helical" evidence="10">
    <location>
        <begin position="149"/>
        <end position="169"/>
    </location>
</feature>
<keyword evidence="5 10" id="KW-0653">Protein transport</keyword>
<feature type="transmembrane region" description="Helical" evidence="10">
    <location>
        <begin position="310"/>
        <end position="332"/>
    </location>
</feature>
<keyword evidence="3 10" id="KW-0813">Transport</keyword>
<dbReference type="Proteomes" id="UP000053902">
    <property type="component" value="Unassembled WGS sequence"/>
</dbReference>
<dbReference type="HAMAP" id="MF_01465">
    <property type="entry name" value="SecY"/>
    <property type="match status" value="1"/>
</dbReference>
<feature type="transmembrane region" description="Helical" evidence="10">
    <location>
        <begin position="74"/>
        <end position="97"/>
    </location>
</feature>
<comment type="subunit">
    <text evidence="10">Component of the Sec protein translocase complex. Heterotrimer consisting of SecY, SecE and SecG subunits. The heterotrimers can form oligomers, although 1 heterotrimer is thought to be able to translocate proteins. Interacts with the ribosome. Interacts with SecDF, and other proteins may be involved. Interacts with SecA.</text>
</comment>
<keyword evidence="10" id="KW-1003">Cell membrane</keyword>
<dbReference type="FunFam" id="1.10.3370.10:FF:000001">
    <property type="entry name" value="Preprotein translocase subunit SecY"/>
    <property type="match status" value="1"/>
</dbReference>
<protein>
    <recommendedName>
        <fullName evidence="9 10">Protein translocase subunit SecY</fullName>
    </recommendedName>
</protein>
<feature type="transmembrane region" description="Helical" evidence="10">
    <location>
        <begin position="368"/>
        <end position="386"/>
    </location>
</feature>
<dbReference type="RefSeq" id="WP_037025761.1">
    <property type="nucleotide sequence ID" value="NZ_CCSF01000001.1"/>
</dbReference>
<dbReference type="InterPro" id="IPR023201">
    <property type="entry name" value="SecY_dom_sf"/>
</dbReference>
<dbReference type="InterPro" id="IPR026593">
    <property type="entry name" value="SecY"/>
</dbReference>